<evidence type="ECO:0000256" key="8">
    <source>
        <dbReference type="SAM" id="MobiDB-lite"/>
    </source>
</evidence>
<sequence>MSNRFSENVKIFSYARVFFSVGGRYYNTNPTTAYYAVDELLQHPRFAKIKLRNGVGKFVKLQLFYAARWMMISEVVFVSEILKGDRPDEEEPVLTAPDDVLPPHHENFATPARVPPVLGDDIVEHRSSSSSNNGGGTSGDGGKDPPPHAGDRSNDGPDLTVVGVVVGVLAAVVVLCGGVMFAFVLKSKRRRVKGGGTPLAGNGKDSLNEKRVTINMKDLRMNMNLTPMNNGFSRANGKIYGQVAVEDDYGCEQGFGSVGPVGGGSLLLSSAGSDASCGGPAYEILHPHSSPLKHLMMSQVPMVNHAYTTIGKTSSYSESSDRGQSAIVPYNAVVSIPEYSVGPVGGGSLLLSSAGSDASCGGPAYEILHPHSSPLKHLMMSQVPMVNHAYTTIGKTSSYSESSDRGQSDSGCVQGEYAVPDMNTTADSTLMFHDGCSSMTTANTSTTAATAQLLGKFSSARSSPVSASPALGGRKRNQQQQQQSINVGLLIPAPPPPSVPPPPAVEAYDTYDIHTGKRETVVDSPNINNNLLMSGSPAAKPMQVGIVSRIPKHKIHFVRKLGDGDFGEQMVAVKSLNGGATELLRSTFMDELNILTSLRDVNIAQVVGLVSDSAAPAAVLQYAEYGNLHKFLREGGLAGVAQVDPDSFSNSGHQKQQQSSLTASLLNGYDTASSTASSSSGSSASTSGDPNASAATGGTASHNITDLAVCQPEFSSHYYRTEGGPLLPVRWMAWESIMAGKWTVKSDVWSFGVTLWEILTQAKSLPFGNFTNQLVIDNLVHIHQTGEAKSVLGHPPNCPKELYDLMRECWRKNEADRPQFKEIHMFLQRKNLGYRPKH</sequence>
<name>A0A7R9GEE2_9CRUS</name>
<dbReference type="Gene3D" id="2.60.120.1190">
    <property type="match status" value="1"/>
</dbReference>
<evidence type="ECO:0000313" key="11">
    <source>
        <dbReference type="EMBL" id="CAD7277616.1"/>
    </source>
</evidence>
<feature type="compositionally biased region" description="Basic and acidic residues" evidence="8">
    <location>
        <begin position="141"/>
        <end position="155"/>
    </location>
</feature>
<dbReference type="InterPro" id="IPR048525">
    <property type="entry name" value="DDR1-2_DS-like"/>
</dbReference>
<dbReference type="EMBL" id="OA882995">
    <property type="protein sequence ID" value="CAD7277616.1"/>
    <property type="molecule type" value="Genomic_DNA"/>
</dbReference>
<keyword evidence="7" id="KW-0325">Glycoprotein</keyword>
<dbReference type="GO" id="GO:0038062">
    <property type="term" value="F:protein tyrosine kinase collagen receptor activity"/>
    <property type="evidence" value="ECO:0007669"/>
    <property type="project" value="TreeGrafter"/>
</dbReference>
<keyword evidence="5 9" id="KW-0472">Membrane</keyword>
<keyword evidence="6" id="KW-1015">Disulfide bond</keyword>
<keyword evidence="4 9" id="KW-1133">Transmembrane helix</keyword>
<dbReference type="Pfam" id="PF21114">
    <property type="entry name" value="DDR1-2_DS-like"/>
    <property type="match status" value="1"/>
</dbReference>
<dbReference type="GO" id="GO:0005524">
    <property type="term" value="F:ATP binding"/>
    <property type="evidence" value="ECO:0007669"/>
    <property type="project" value="InterPro"/>
</dbReference>
<comment type="subcellular location">
    <subcellularLocation>
        <location evidence="1">Membrane</location>
        <topology evidence="1">Single-pass type I membrane protein</topology>
    </subcellularLocation>
</comment>
<evidence type="ECO:0000256" key="7">
    <source>
        <dbReference type="ARBA" id="ARBA00023180"/>
    </source>
</evidence>
<dbReference type="PANTHER" id="PTHR24416:SF580">
    <property type="entry name" value="DISCOIDIN DOMAIN RECEPTOR, ISOFORM F"/>
    <property type="match status" value="1"/>
</dbReference>
<keyword evidence="3" id="KW-0732">Signal</keyword>
<dbReference type="GO" id="GO:0043235">
    <property type="term" value="C:receptor complex"/>
    <property type="evidence" value="ECO:0007669"/>
    <property type="project" value="TreeGrafter"/>
</dbReference>
<dbReference type="EMBL" id="CAJPEX010000958">
    <property type="protein sequence ID" value="CAG0917768.1"/>
    <property type="molecule type" value="Genomic_DNA"/>
</dbReference>
<dbReference type="InterPro" id="IPR001245">
    <property type="entry name" value="Ser-Thr/Tyr_kinase_cat_dom"/>
</dbReference>
<feature type="compositionally biased region" description="Low complexity" evidence="8">
    <location>
        <begin position="675"/>
        <end position="688"/>
    </location>
</feature>
<feature type="region of interest" description="Disordered" evidence="8">
    <location>
        <begin position="675"/>
        <end position="699"/>
    </location>
</feature>
<dbReference type="SUPFAM" id="SSF56112">
    <property type="entry name" value="Protein kinase-like (PK-like)"/>
    <property type="match status" value="2"/>
</dbReference>
<dbReference type="InterPro" id="IPR050122">
    <property type="entry name" value="RTK"/>
</dbReference>
<protein>
    <recommendedName>
        <fullName evidence="10">Protein kinase domain-containing protein</fullName>
    </recommendedName>
</protein>
<reference evidence="11" key="1">
    <citation type="submission" date="2020-11" db="EMBL/GenBank/DDBJ databases">
        <authorList>
            <person name="Tran Van P."/>
        </authorList>
    </citation>
    <scope>NUCLEOTIDE SEQUENCE</scope>
</reference>
<feature type="region of interest" description="Disordered" evidence="8">
    <location>
        <begin position="396"/>
        <end position="416"/>
    </location>
</feature>
<dbReference type="Pfam" id="PF07714">
    <property type="entry name" value="PK_Tyr_Ser-Thr"/>
    <property type="match status" value="2"/>
</dbReference>
<dbReference type="PANTHER" id="PTHR24416">
    <property type="entry name" value="TYROSINE-PROTEIN KINASE RECEPTOR"/>
    <property type="match status" value="1"/>
</dbReference>
<feature type="compositionally biased region" description="Low complexity" evidence="8">
    <location>
        <begin position="458"/>
        <end position="470"/>
    </location>
</feature>
<dbReference type="GO" id="GO:0005518">
    <property type="term" value="F:collagen binding"/>
    <property type="evidence" value="ECO:0007669"/>
    <property type="project" value="TreeGrafter"/>
</dbReference>
<dbReference type="PROSITE" id="PS50011">
    <property type="entry name" value="PROTEIN_KINASE_DOM"/>
    <property type="match status" value="1"/>
</dbReference>
<dbReference type="GO" id="GO:0005886">
    <property type="term" value="C:plasma membrane"/>
    <property type="evidence" value="ECO:0007669"/>
    <property type="project" value="TreeGrafter"/>
</dbReference>
<evidence type="ECO:0000313" key="12">
    <source>
        <dbReference type="Proteomes" id="UP000678499"/>
    </source>
</evidence>
<accession>A0A7R9GEE2</accession>
<dbReference type="InterPro" id="IPR000719">
    <property type="entry name" value="Prot_kinase_dom"/>
</dbReference>
<evidence type="ECO:0000256" key="5">
    <source>
        <dbReference type="ARBA" id="ARBA00023136"/>
    </source>
</evidence>
<dbReference type="GO" id="GO:0010976">
    <property type="term" value="P:positive regulation of neuron projection development"/>
    <property type="evidence" value="ECO:0007669"/>
    <property type="project" value="TreeGrafter"/>
</dbReference>
<dbReference type="AlphaFoldDB" id="A0A7R9GEE2"/>
<feature type="transmembrane region" description="Helical" evidence="9">
    <location>
        <begin position="161"/>
        <end position="185"/>
    </location>
</feature>
<keyword evidence="2 9" id="KW-0812">Transmembrane</keyword>
<dbReference type="OrthoDB" id="6071166at2759"/>
<evidence type="ECO:0000256" key="4">
    <source>
        <dbReference type="ARBA" id="ARBA00022989"/>
    </source>
</evidence>
<keyword evidence="12" id="KW-1185">Reference proteome</keyword>
<evidence type="ECO:0000259" key="10">
    <source>
        <dbReference type="PROSITE" id="PS50011"/>
    </source>
</evidence>
<dbReference type="GO" id="GO:0051897">
    <property type="term" value="P:positive regulation of phosphatidylinositol 3-kinase/protein kinase B signal transduction"/>
    <property type="evidence" value="ECO:0007669"/>
    <property type="project" value="TreeGrafter"/>
</dbReference>
<evidence type="ECO:0000256" key="3">
    <source>
        <dbReference type="ARBA" id="ARBA00022729"/>
    </source>
</evidence>
<dbReference type="PRINTS" id="PR00109">
    <property type="entry name" value="TYRKINASE"/>
</dbReference>
<proteinExistence type="predicted"/>
<organism evidence="11">
    <name type="scientific">Notodromas monacha</name>
    <dbReference type="NCBI Taxonomy" id="399045"/>
    <lineage>
        <taxon>Eukaryota</taxon>
        <taxon>Metazoa</taxon>
        <taxon>Ecdysozoa</taxon>
        <taxon>Arthropoda</taxon>
        <taxon>Crustacea</taxon>
        <taxon>Oligostraca</taxon>
        <taxon>Ostracoda</taxon>
        <taxon>Podocopa</taxon>
        <taxon>Podocopida</taxon>
        <taxon>Cypridocopina</taxon>
        <taxon>Cypridoidea</taxon>
        <taxon>Cyprididae</taxon>
        <taxon>Notodromas</taxon>
    </lineage>
</organism>
<evidence type="ECO:0000256" key="6">
    <source>
        <dbReference type="ARBA" id="ARBA00023157"/>
    </source>
</evidence>
<dbReference type="Proteomes" id="UP000678499">
    <property type="component" value="Unassembled WGS sequence"/>
</dbReference>
<feature type="compositionally biased region" description="Polar residues" evidence="8">
    <location>
        <begin position="689"/>
        <end position="699"/>
    </location>
</feature>
<feature type="domain" description="Protein kinase" evidence="10">
    <location>
        <begin position="555"/>
        <end position="827"/>
    </location>
</feature>
<feature type="region of interest" description="Disordered" evidence="8">
    <location>
        <begin position="457"/>
        <end position="482"/>
    </location>
</feature>
<dbReference type="Gene3D" id="1.10.510.10">
    <property type="entry name" value="Transferase(Phosphotransferase) domain 1"/>
    <property type="match status" value="2"/>
</dbReference>
<evidence type="ECO:0000256" key="2">
    <source>
        <dbReference type="ARBA" id="ARBA00022692"/>
    </source>
</evidence>
<evidence type="ECO:0000256" key="9">
    <source>
        <dbReference type="SAM" id="Phobius"/>
    </source>
</evidence>
<gene>
    <name evidence="11" type="ORF">NMOB1V02_LOCUS5346</name>
</gene>
<feature type="region of interest" description="Disordered" evidence="8">
    <location>
        <begin position="88"/>
        <end position="155"/>
    </location>
</feature>
<evidence type="ECO:0000256" key="1">
    <source>
        <dbReference type="ARBA" id="ARBA00004479"/>
    </source>
</evidence>
<dbReference type="InterPro" id="IPR011009">
    <property type="entry name" value="Kinase-like_dom_sf"/>
</dbReference>